<dbReference type="EMBL" id="JH712072">
    <property type="protein sequence ID" value="EFO23003.1"/>
    <property type="molecule type" value="Genomic_DNA"/>
</dbReference>
<reference evidence="1" key="1">
    <citation type="submission" date="2012-04" db="EMBL/GenBank/DDBJ databases">
        <title>The Genome Sequence of Loa loa.</title>
        <authorList>
            <consortium name="The Broad Institute Genome Sequencing Platform"/>
            <consortium name="Broad Institute Genome Sequencing Center for Infectious Disease"/>
            <person name="Nutman T.B."/>
            <person name="Fink D.L."/>
            <person name="Russ C."/>
            <person name="Young S."/>
            <person name="Zeng Q."/>
            <person name="Gargeya S."/>
            <person name="Alvarado L."/>
            <person name="Berlin A."/>
            <person name="Chapman S.B."/>
            <person name="Chen Z."/>
            <person name="Freedman E."/>
            <person name="Gellesch M."/>
            <person name="Goldberg J."/>
            <person name="Griggs A."/>
            <person name="Gujja S."/>
            <person name="Heilman E.R."/>
            <person name="Heiman D."/>
            <person name="Howarth C."/>
            <person name="Mehta T."/>
            <person name="Neiman D."/>
            <person name="Pearson M."/>
            <person name="Roberts A."/>
            <person name="Saif S."/>
            <person name="Shea T."/>
            <person name="Shenoy N."/>
            <person name="Sisk P."/>
            <person name="Stolte C."/>
            <person name="Sykes S."/>
            <person name="White J."/>
            <person name="Yandava C."/>
            <person name="Haas B."/>
            <person name="Henn M.R."/>
            <person name="Nusbaum C."/>
            <person name="Birren B."/>
        </authorList>
    </citation>
    <scope>NUCLEOTIDE SEQUENCE [LARGE SCALE GENOMIC DNA]</scope>
</reference>
<dbReference type="RefSeq" id="XP_003141067.1">
    <property type="nucleotide sequence ID" value="XM_003141019.1"/>
</dbReference>
<dbReference type="KEGG" id="loa:LOAG_05482"/>
<name>A0A1S0U0P3_LOALO</name>
<evidence type="ECO:0000313" key="1">
    <source>
        <dbReference type="EMBL" id="EFO23003.1"/>
    </source>
</evidence>
<organism evidence="1">
    <name type="scientific">Loa loa</name>
    <name type="common">Eye worm</name>
    <name type="synonym">Filaria loa</name>
    <dbReference type="NCBI Taxonomy" id="7209"/>
    <lineage>
        <taxon>Eukaryota</taxon>
        <taxon>Metazoa</taxon>
        <taxon>Ecdysozoa</taxon>
        <taxon>Nematoda</taxon>
        <taxon>Chromadorea</taxon>
        <taxon>Rhabditida</taxon>
        <taxon>Spirurina</taxon>
        <taxon>Spiruromorpha</taxon>
        <taxon>Filarioidea</taxon>
        <taxon>Onchocercidae</taxon>
        <taxon>Loa</taxon>
    </lineage>
</organism>
<sequence length="148" mass="16247">MGSAITLEEEQLYLQTRSDGVRKLVKDGAGKRNRAQKVKPTALFHFLNFLTKKNEDSKQEKCPPDNILLLNAVGQIFDLCAEWVGGGSGVWDGKDLGGMRDHYQWTVSSASAPMSCSSQCNRGYEDIGRYQAQSSLSTLSTSVIIIVS</sequence>
<dbReference type="CTD" id="9942892"/>
<gene>
    <name evidence="1" type="ORF">LOAG_05482</name>
</gene>
<protein>
    <submittedName>
        <fullName evidence="1">Uncharacterized protein</fullName>
    </submittedName>
</protein>
<dbReference type="GeneID" id="9942892"/>
<accession>A0A1S0U0P3</accession>
<proteinExistence type="predicted"/>
<dbReference type="AlphaFoldDB" id="A0A1S0U0P3"/>
<dbReference type="InParanoid" id="A0A1S0U0P3"/>